<dbReference type="GeneID" id="36544889"/>
<evidence type="ECO:0000256" key="1">
    <source>
        <dbReference type="SAM" id="MobiDB-lite"/>
    </source>
</evidence>
<dbReference type="RefSeq" id="XP_024691633.1">
    <property type="nucleotide sequence ID" value="XM_024837365.1"/>
</dbReference>
<feature type="region of interest" description="Disordered" evidence="1">
    <location>
        <begin position="1"/>
        <end position="32"/>
    </location>
</feature>
<dbReference type="OrthoDB" id="4504900at2759"/>
<dbReference type="Proteomes" id="UP000234254">
    <property type="component" value="Unassembled WGS sequence"/>
</dbReference>
<dbReference type="AlphaFoldDB" id="A0A2I1CZI7"/>
<protein>
    <submittedName>
        <fullName evidence="2">Uncharacterized protein</fullName>
    </submittedName>
</protein>
<feature type="compositionally biased region" description="Polar residues" evidence="1">
    <location>
        <begin position="1"/>
        <end position="20"/>
    </location>
</feature>
<reference evidence="2" key="1">
    <citation type="submission" date="2016-12" db="EMBL/GenBank/DDBJ databases">
        <title>The genomes of Aspergillus section Nigri reveals drivers in fungal speciation.</title>
        <authorList>
            <consortium name="DOE Joint Genome Institute"/>
            <person name="Vesth T.C."/>
            <person name="Nybo J."/>
            <person name="Theobald S."/>
            <person name="Brandl J."/>
            <person name="Frisvad J.C."/>
            <person name="Nielsen K.F."/>
            <person name="Lyhne E.K."/>
            <person name="Kogle M.E."/>
            <person name="Kuo A."/>
            <person name="Riley R."/>
            <person name="Clum A."/>
            <person name="Nolan M."/>
            <person name="Lipzen A."/>
            <person name="Salamov A."/>
            <person name="Henrissat B."/>
            <person name="Wiebenga A."/>
            <person name="De vries R.P."/>
            <person name="Grigoriev I.V."/>
            <person name="Mortensen U.H."/>
            <person name="Andersen M.R."/>
            <person name="Baker S.E."/>
        </authorList>
    </citation>
    <scope>NUCLEOTIDE SEQUENCE</scope>
    <source>
        <strain evidence="2">IBT 28561</strain>
    </source>
</reference>
<name>A0A2I1CZI7_ASPC2</name>
<evidence type="ECO:0000313" key="3">
    <source>
        <dbReference type="Proteomes" id="UP000234254"/>
    </source>
</evidence>
<dbReference type="VEuPathDB" id="FungiDB:P168DRAFT_291196"/>
<proteinExistence type="predicted"/>
<organism evidence="2 3">
    <name type="scientific">Aspergillus campestris (strain IBT 28561)</name>
    <dbReference type="NCBI Taxonomy" id="1392248"/>
    <lineage>
        <taxon>Eukaryota</taxon>
        <taxon>Fungi</taxon>
        <taxon>Dikarya</taxon>
        <taxon>Ascomycota</taxon>
        <taxon>Pezizomycotina</taxon>
        <taxon>Eurotiomycetes</taxon>
        <taxon>Eurotiomycetidae</taxon>
        <taxon>Eurotiales</taxon>
        <taxon>Aspergillaceae</taxon>
        <taxon>Aspergillus</taxon>
        <taxon>Aspergillus subgen. Circumdati</taxon>
    </lineage>
</organism>
<comment type="caution">
    <text evidence="2">The sequence shown here is derived from an EMBL/GenBank/DDBJ whole genome shotgun (WGS) entry which is preliminary data.</text>
</comment>
<evidence type="ECO:0000313" key="2">
    <source>
        <dbReference type="EMBL" id="PKY03039.1"/>
    </source>
</evidence>
<gene>
    <name evidence="2" type="ORF">P168DRAFT_291196</name>
</gene>
<feature type="compositionally biased region" description="Gly residues" evidence="1">
    <location>
        <begin position="22"/>
        <end position="32"/>
    </location>
</feature>
<accession>A0A2I1CZI7</accession>
<dbReference type="EMBL" id="MSFM01000008">
    <property type="protein sequence ID" value="PKY03039.1"/>
    <property type="molecule type" value="Genomic_DNA"/>
</dbReference>
<sequence length="86" mass="8526">MNHPSTSIRGGASLQPTPANNVGGGRGLGDGGWTKGGTAASEVCVFLSLSLYAFGLVELVGLPGGDKKNHANGVAGLEQAETEAGF</sequence>
<keyword evidence="3" id="KW-1185">Reference proteome</keyword>